<comment type="caution">
    <text evidence="1">The sequence shown here is derived from an EMBL/GenBank/DDBJ whole genome shotgun (WGS) entry which is preliminary data.</text>
</comment>
<protein>
    <submittedName>
        <fullName evidence="1">Uncharacterized protein</fullName>
    </submittedName>
</protein>
<keyword evidence="2" id="KW-1185">Reference proteome</keyword>
<evidence type="ECO:0000313" key="2">
    <source>
        <dbReference type="Proteomes" id="UP000244913"/>
    </source>
</evidence>
<dbReference type="EMBL" id="QDKP01000054">
    <property type="protein sequence ID" value="PVM75163.1"/>
    <property type="molecule type" value="Genomic_DNA"/>
</dbReference>
<gene>
    <name evidence="1" type="ORF">DDF65_18570</name>
</gene>
<dbReference type="RefSeq" id="WP_116569120.1">
    <property type="nucleotide sequence ID" value="NZ_QDKP01000054.1"/>
</dbReference>
<organism evidence="1 2">
    <name type="scientific">Caulobacter radicis</name>
    <dbReference type="NCBI Taxonomy" id="2172650"/>
    <lineage>
        <taxon>Bacteria</taxon>
        <taxon>Pseudomonadati</taxon>
        <taxon>Pseudomonadota</taxon>
        <taxon>Alphaproteobacteria</taxon>
        <taxon>Caulobacterales</taxon>
        <taxon>Caulobacteraceae</taxon>
        <taxon>Caulobacter</taxon>
    </lineage>
</organism>
<dbReference type="AlphaFoldDB" id="A0A2T9J3L8"/>
<accession>A0A2T9J3L8</accession>
<evidence type="ECO:0000313" key="1">
    <source>
        <dbReference type="EMBL" id="PVM75163.1"/>
    </source>
</evidence>
<dbReference type="Proteomes" id="UP000244913">
    <property type="component" value="Unassembled WGS sequence"/>
</dbReference>
<reference evidence="1 2" key="1">
    <citation type="submission" date="2018-04" db="EMBL/GenBank/DDBJ databases">
        <title>The genome sequence of Caulobacter sp. 736.</title>
        <authorList>
            <person name="Gao J."/>
            <person name="Sun J."/>
        </authorList>
    </citation>
    <scope>NUCLEOTIDE SEQUENCE [LARGE SCALE GENOMIC DNA]</scope>
    <source>
        <strain evidence="1 2">736</strain>
    </source>
</reference>
<proteinExistence type="predicted"/>
<name>A0A2T9J3L8_9CAUL</name>
<sequence length="325" mass="35854">MSFGSATAIWSHPGDPTVSTAQAADDVAERLAAQMVLWGVAHRYGDGVVVDMNLTIADEAVRRRRPSAAEWSIQIEDRRLSLMLPEGVYSFAPVVLSQRSVQTYSSPSALQLCQARRLPCRGPRVEGGMEAKLHDGPWSRVKLKRNDQIGWIYVPPLENRPDPADFTSGMVCYYRGDFIRAAEFFERVAASPASGELIRSEAAALHIAALARSAGDDVPNALLRYRGQNLESLKLHQAAVMYYLARWRALALEAARPVIGDQPSPPAGLLSDEALGAAAHHFRATAAYLDRDDPWRKGVERILRSQNFAPPLWFRLPQRNSASSP</sequence>